<evidence type="ECO:0000313" key="7">
    <source>
        <dbReference type="Proteomes" id="UP000199382"/>
    </source>
</evidence>
<feature type="transmembrane region" description="Helical" evidence="4">
    <location>
        <begin position="32"/>
        <end position="50"/>
    </location>
</feature>
<keyword evidence="7" id="KW-1185">Reference proteome</keyword>
<dbReference type="InterPro" id="IPR005702">
    <property type="entry name" value="Wzc-like_C"/>
</dbReference>
<gene>
    <name evidence="6" type="ORF">SAMN04488026_105923</name>
</gene>
<evidence type="ECO:0000313" key="6">
    <source>
        <dbReference type="EMBL" id="SDK91942.1"/>
    </source>
</evidence>
<sequence>MTAPRTFIKAARQTSEKRIGSEGLWSLLRRHMVLGLLIIATVVGLTYVVLENMPKRYTARSTLVMTLLETRVRATDVQLESFEMTRTFIETQMDVLRSSDFATEVAVTLELFDDPDFVGPPELGTFEAPEIRRERVVDKLLKSYDIFRDGESLAFGIVAVSENPEMAAAIANQVADTFIVISMLQRRQVIEQSIAFLRDRVQQLGENLSQSELELADFIRDNDLDDERLVDRLRADLERASAVVDILSAQQGDSEELAEARRQLEQAEETLHEHTRSELSLMRMERSMELQRARYQTSIEKLNEFESQLQFTGEGARQVSVARVPVEPSWPNVPVALVVSAVVGFSLAFVIALLMEGMNNRLWTEDQTVPVSGVPNLCYLPRIKRRGLLQRQHAPLWFLLANPYSAFSEALRGLLTLWFNSGESAKLIMVTSGLPDEGKSTLTVSLALTAAREGMRVLVLDLDAHRQGASKLMDLHKSPVPITEVLSGELRGEPVVVDGREIAGLEILPVRTRAHTSPQHLKQLLNRLNTKLRYRYDLVLVDAPPVLIIDDACRFGPLVDATVVVVRWGETTQEALSDTMERLEENGMNVLGTVINQVDLRKHRRHGYGGNPQYYHYAAKYYR</sequence>
<dbReference type="Pfam" id="PF01656">
    <property type="entry name" value="CbiA"/>
    <property type="match status" value="1"/>
</dbReference>
<dbReference type="InterPro" id="IPR050445">
    <property type="entry name" value="Bact_polysacc_biosynth/exp"/>
</dbReference>
<keyword evidence="4" id="KW-0812">Transmembrane</keyword>
<protein>
    <submittedName>
        <fullName evidence="6">Capsular exopolysaccharide family</fullName>
    </submittedName>
</protein>
<keyword evidence="1" id="KW-0547">Nucleotide-binding</keyword>
<dbReference type="PANTHER" id="PTHR32309">
    <property type="entry name" value="TYROSINE-PROTEIN KINASE"/>
    <property type="match status" value="1"/>
</dbReference>
<dbReference type="PANTHER" id="PTHR32309:SF31">
    <property type="entry name" value="CAPSULAR EXOPOLYSACCHARIDE FAMILY"/>
    <property type="match status" value="1"/>
</dbReference>
<evidence type="ECO:0000256" key="1">
    <source>
        <dbReference type="ARBA" id="ARBA00022741"/>
    </source>
</evidence>
<feature type="coiled-coil region" evidence="3">
    <location>
        <begin position="194"/>
        <end position="277"/>
    </location>
</feature>
<keyword evidence="3" id="KW-0175">Coiled coil</keyword>
<evidence type="ECO:0000256" key="3">
    <source>
        <dbReference type="SAM" id="Coils"/>
    </source>
</evidence>
<dbReference type="Gene3D" id="3.40.50.300">
    <property type="entry name" value="P-loop containing nucleotide triphosphate hydrolases"/>
    <property type="match status" value="1"/>
</dbReference>
<feature type="transmembrane region" description="Helical" evidence="4">
    <location>
        <begin position="333"/>
        <end position="355"/>
    </location>
</feature>
<keyword evidence="4" id="KW-1133">Transmembrane helix</keyword>
<dbReference type="SUPFAM" id="SSF52540">
    <property type="entry name" value="P-loop containing nucleoside triphosphate hydrolases"/>
    <property type="match status" value="1"/>
</dbReference>
<evidence type="ECO:0000256" key="2">
    <source>
        <dbReference type="ARBA" id="ARBA00022840"/>
    </source>
</evidence>
<dbReference type="EMBL" id="FNEK01000059">
    <property type="protein sequence ID" value="SDK91942.1"/>
    <property type="molecule type" value="Genomic_DNA"/>
</dbReference>
<dbReference type="InterPro" id="IPR027417">
    <property type="entry name" value="P-loop_NTPase"/>
</dbReference>
<dbReference type="AlphaFoldDB" id="A0A1G9FUD0"/>
<dbReference type="STRING" id="571298.SAMN04488026_105923"/>
<keyword evidence="4" id="KW-0472">Membrane</keyword>
<proteinExistence type="predicted"/>
<evidence type="ECO:0000259" key="5">
    <source>
        <dbReference type="Pfam" id="PF01656"/>
    </source>
</evidence>
<evidence type="ECO:0000256" key="4">
    <source>
        <dbReference type="SAM" id="Phobius"/>
    </source>
</evidence>
<reference evidence="6 7" key="1">
    <citation type="submission" date="2016-10" db="EMBL/GenBank/DDBJ databases">
        <authorList>
            <person name="de Groot N.N."/>
        </authorList>
    </citation>
    <scope>NUCLEOTIDE SEQUENCE [LARGE SCALE GENOMIC DNA]</scope>
    <source>
        <strain evidence="6 7">DSM 25294</strain>
    </source>
</reference>
<keyword evidence="2" id="KW-0067">ATP-binding</keyword>
<organism evidence="6 7">
    <name type="scientific">Aliiruegeria lutimaris</name>
    <dbReference type="NCBI Taxonomy" id="571298"/>
    <lineage>
        <taxon>Bacteria</taxon>
        <taxon>Pseudomonadati</taxon>
        <taxon>Pseudomonadota</taxon>
        <taxon>Alphaproteobacteria</taxon>
        <taxon>Rhodobacterales</taxon>
        <taxon>Roseobacteraceae</taxon>
        <taxon>Aliiruegeria</taxon>
    </lineage>
</organism>
<dbReference type="CDD" id="cd05387">
    <property type="entry name" value="BY-kinase"/>
    <property type="match status" value="1"/>
</dbReference>
<feature type="domain" description="CobQ/CobB/MinD/ParA nucleotide binding" evidence="5">
    <location>
        <begin position="428"/>
        <end position="603"/>
    </location>
</feature>
<name>A0A1G9FUD0_9RHOB</name>
<dbReference type="Proteomes" id="UP000199382">
    <property type="component" value="Unassembled WGS sequence"/>
</dbReference>
<accession>A0A1G9FUD0</accession>
<dbReference type="InterPro" id="IPR002586">
    <property type="entry name" value="CobQ/CobB/MinD/ParA_Nub-bd_dom"/>
</dbReference>